<reference evidence="2 3" key="1">
    <citation type="journal article" date="2015" name="Fungal Genet. Biol.">
        <title>Evolution of novel wood decay mechanisms in Agaricales revealed by the genome sequences of Fistulina hepatica and Cylindrobasidium torrendii.</title>
        <authorList>
            <person name="Floudas D."/>
            <person name="Held B.W."/>
            <person name="Riley R."/>
            <person name="Nagy L.G."/>
            <person name="Koehler G."/>
            <person name="Ransdell A.S."/>
            <person name="Younus H."/>
            <person name="Chow J."/>
            <person name="Chiniquy J."/>
            <person name="Lipzen A."/>
            <person name="Tritt A."/>
            <person name="Sun H."/>
            <person name="Haridas S."/>
            <person name="LaButti K."/>
            <person name="Ohm R.A."/>
            <person name="Kues U."/>
            <person name="Blanchette R.A."/>
            <person name="Grigoriev I.V."/>
            <person name="Minto R.E."/>
            <person name="Hibbett D.S."/>
        </authorList>
    </citation>
    <scope>NUCLEOTIDE SEQUENCE [LARGE SCALE GENOMIC DNA]</scope>
    <source>
        <strain evidence="2 3">ATCC 64428</strain>
    </source>
</reference>
<evidence type="ECO:0000313" key="2">
    <source>
        <dbReference type="EMBL" id="KIY49905.1"/>
    </source>
</evidence>
<dbReference type="SUPFAM" id="SSF52047">
    <property type="entry name" value="RNI-like"/>
    <property type="match status" value="1"/>
</dbReference>
<protein>
    <submittedName>
        <fullName evidence="2">Uncharacterized protein</fullName>
    </submittedName>
</protein>
<keyword evidence="3" id="KW-1185">Reference proteome</keyword>
<evidence type="ECO:0000256" key="1">
    <source>
        <dbReference type="SAM" id="MobiDB-lite"/>
    </source>
</evidence>
<feature type="compositionally biased region" description="Acidic residues" evidence="1">
    <location>
        <begin position="759"/>
        <end position="775"/>
    </location>
</feature>
<proteinExistence type="predicted"/>
<feature type="region of interest" description="Disordered" evidence="1">
    <location>
        <begin position="656"/>
        <end position="782"/>
    </location>
</feature>
<feature type="compositionally biased region" description="Basic and acidic residues" evidence="1">
    <location>
        <begin position="658"/>
        <end position="667"/>
    </location>
</feature>
<accession>A0A0D7AHV8</accession>
<feature type="compositionally biased region" description="Acidic residues" evidence="1">
    <location>
        <begin position="668"/>
        <end position="702"/>
    </location>
</feature>
<feature type="compositionally biased region" description="Basic and acidic residues" evidence="1">
    <location>
        <begin position="721"/>
        <end position="730"/>
    </location>
</feature>
<dbReference type="InterPro" id="IPR032675">
    <property type="entry name" value="LRR_dom_sf"/>
</dbReference>
<evidence type="ECO:0000313" key="3">
    <source>
        <dbReference type="Proteomes" id="UP000054144"/>
    </source>
</evidence>
<dbReference type="Proteomes" id="UP000054144">
    <property type="component" value="Unassembled WGS sequence"/>
</dbReference>
<dbReference type="Gene3D" id="3.80.10.10">
    <property type="entry name" value="Ribonuclease Inhibitor"/>
    <property type="match status" value="1"/>
</dbReference>
<dbReference type="AlphaFoldDB" id="A0A0D7AHV8"/>
<organism evidence="2 3">
    <name type="scientific">Fistulina hepatica ATCC 64428</name>
    <dbReference type="NCBI Taxonomy" id="1128425"/>
    <lineage>
        <taxon>Eukaryota</taxon>
        <taxon>Fungi</taxon>
        <taxon>Dikarya</taxon>
        <taxon>Basidiomycota</taxon>
        <taxon>Agaricomycotina</taxon>
        <taxon>Agaricomycetes</taxon>
        <taxon>Agaricomycetidae</taxon>
        <taxon>Agaricales</taxon>
        <taxon>Fistulinaceae</taxon>
        <taxon>Fistulina</taxon>
    </lineage>
</organism>
<sequence length="782" mass="89319">MSSPLPSGAIAWYHSDPANESIILFKERNINLKNFLETEWMQYTEWPTTRISVTPQAVAKILTAFRNAPGPMLNSPEHTDAMHLCGLLIAERERHQKILDQLEYAIQAPWFSDGITFSISSERKHCLCVLAAFVNSEISQLDQEIDQLTFLKSAIYRMPVEIFVQVFRYLYPQRTSPQRSFSTTRNKHLYVTPDEPLLAADHFVVPYVCKYWREIVDNCMDLAPAGVWLTADVIRGSEIARIAEVEKWAARSNRPLNIVLEVAPRRWFRFRGAGTVQSTALYVKELLKHARRWHSFTLVTPKGDYDPEVLVEVDRFEGSFDLLEALDLTITAFGNTYTGKLDRQRPTLAPFSLAPRLTKLKLDFLQTTAASPFLSKPLDYQLPWEQLLDLTCCGVAHNISEWLQVIRLCPQLETLHFKKVDSFELEPDQGRLVVEPITLSRLRCLMLSSVHSVDLLLISLVCPELSEMRFRKSNWVPHNMCDMIKFSGCRIRTLFIASNYFSPTKAGMAGLLREVPQLEDLTVEAYELYETNSADVLCTILWHLTQQRPDSTPTYLPVLRKLALRYPSSCPDEFALREMLSVRIPVIAGGVSPTVMDVYLSFTGLTDATRVYVAQLSSLGLFNVYLEREPPSRVEDREYDRLIAAEHRARMLRVLPLHGKDDDRHDEGDGEQGEDDGDRDEDDEERGEDDGERGEDDGNEDGVDVKDEGSSKAEALLSAEDEGHSLKKPDDLEEEFDFDDDDSEDNETDTEDEYKFQDEESDSEDKDEEDSDYEDAPDHLDE</sequence>
<feature type="compositionally biased region" description="Acidic residues" evidence="1">
    <location>
        <begin position="731"/>
        <end position="752"/>
    </location>
</feature>
<dbReference type="EMBL" id="KN881696">
    <property type="protein sequence ID" value="KIY49905.1"/>
    <property type="molecule type" value="Genomic_DNA"/>
</dbReference>
<name>A0A0D7AHV8_9AGAR</name>
<gene>
    <name evidence="2" type="ORF">FISHEDRAFT_57807</name>
</gene>
<dbReference type="OrthoDB" id="2917243at2759"/>